<protein>
    <recommendedName>
        <fullName evidence="4">NnrS family protein</fullName>
    </recommendedName>
</protein>
<evidence type="ECO:0000313" key="3">
    <source>
        <dbReference type="Proteomes" id="UP000321192"/>
    </source>
</evidence>
<feature type="transmembrane region" description="Helical" evidence="1">
    <location>
        <begin position="119"/>
        <end position="138"/>
    </location>
</feature>
<gene>
    <name evidence="2" type="ORF">E6Q80_17655</name>
</gene>
<keyword evidence="1" id="KW-1133">Transmembrane helix</keyword>
<comment type="caution">
    <text evidence="2">The sequence shown here is derived from an EMBL/GenBank/DDBJ whole genome shotgun (WGS) entry which is preliminary data.</text>
</comment>
<evidence type="ECO:0008006" key="4">
    <source>
        <dbReference type="Google" id="ProtNLM"/>
    </source>
</evidence>
<feature type="transmembrane region" description="Helical" evidence="1">
    <location>
        <begin position="176"/>
        <end position="194"/>
    </location>
</feature>
<feature type="transmembrane region" description="Helical" evidence="1">
    <location>
        <begin position="301"/>
        <end position="319"/>
    </location>
</feature>
<feature type="transmembrane region" description="Helical" evidence="1">
    <location>
        <begin position="70"/>
        <end position="87"/>
    </location>
</feature>
<feature type="transmembrane region" description="Helical" evidence="1">
    <location>
        <begin position="230"/>
        <end position="256"/>
    </location>
</feature>
<feature type="transmembrane region" description="Helical" evidence="1">
    <location>
        <begin position="41"/>
        <end position="58"/>
    </location>
</feature>
<dbReference type="EMBL" id="SSFD01000288">
    <property type="protein sequence ID" value="TXH81134.1"/>
    <property type="molecule type" value="Genomic_DNA"/>
</dbReference>
<sequence length="366" mass="39026">MTIRHPRRLPLLALGMMALLTGVWAGLARLGWNVPLPRPDFSFLHGPLMVSGFLGTLISLERAVALGQRWAYAAPLLTGLGALVLVAGGPLVVARLLMLGGSAGLVAIFAAIIRRHPALYTSTMGVGAVVWLLGNLLWLLGRPVFLVVFWWAAFLLITIAGERLELARLQQVPRGAQAVFLFLVGLLLSGLLLLEWSFDAGVRLAGAGCIGLALWLGRHDIARRTVRQTGLTRFIAVCLLSGYAWLGISGLAALSYGGVPVGPQYDVILHAFFLGFVFAMIFAHAPIIFPAVLGARMTYRPLFYAHVVLLQATLLMRLVGDAAGWGAGRQMGGLLNAVTLVLFLANTVTALGSLPDRSGATTRAPT</sequence>
<feature type="transmembrane region" description="Helical" evidence="1">
    <location>
        <begin position="144"/>
        <end position="164"/>
    </location>
</feature>
<feature type="transmembrane region" description="Helical" evidence="1">
    <location>
        <begin position="200"/>
        <end position="218"/>
    </location>
</feature>
<dbReference type="RefSeq" id="WP_276660873.1">
    <property type="nucleotide sequence ID" value="NZ_SSFD01000288.1"/>
</dbReference>
<proteinExistence type="predicted"/>
<dbReference type="AlphaFoldDB" id="A0A5C7SBG3"/>
<keyword evidence="1" id="KW-0812">Transmembrane</keyword>
<reference evidence="2 3" key="1">
    <citation type="submission" date="2018-09" db="EMBL/GenBank/DDBJ databases">
        <title>Metagenome Assembled Genomes from an Advanced Water Purification Facility.</title>
        <authorList>
            <person name="Stamps B.W."/>
            <person name="Spear J.R."/>
        </authorList>
    </citation>
    <scope>NUCLEOTIDE SEQUENCE [LARGE SCALE GENOMIC DNA]</scope>
    <source>
        <strain evidence="2">Bin_27_1</strain>
    </source>
</reference>
<feature type="transmembrane region" description="Helical" evidence="1">
    <location>
        <begin position="93"/>
        <end position="112"/>
    </location>
</feature>
<feature type="transmembrane region" description="Helical" evidence="1">
    <location>
        <begin position="331"/>
        <end position="354"/>
    </location>
</feature>
<feature type="transmembrane region" description="Helical" evidence="1">
    <location>
        <begin position="268"/>
        <end position="289"/>
    </location>
</feature>
<evidence type="ECO:0000256" key="1">
    <source>
        <dbReference type="SAM" id="Phobius"/>
    </source>
</evidence>
<name>A0A5C7SBG3_THASP</name>
<evidence type="ECO:0000313" key="2">
    <source>
        <dbReference type="EMBL" id="TXH81134.1"/>
    </source>
</evidence>
<organism evidence="2 3">
    <name type="scientific">Thauera aminoaromatica</name>
    <dbReference type="NCBI Taxonomy" id="164330"/>
    <lineage>
        <taxon>Bacteria</taxon>
        <taxon>Pseudomonadati</taxon>
        <taxon>Pseudomonadota</taxon>
        <taxon>Betaproteobacteria</taxon>
        <taxon>Rhodocyclales</taxon>
        <taxon>Zoogloeaceae</taxon>
        <taxon>Thauera</taxon>
    </lineage>
</organism>
<keyword evidence="1" id="KW-0472">Membrane</keyword>
<dbReference type="Proteomes" id="UP000321192">
    <property type="component" value="Unassembled WGS sequence"/>
</dbReference>
<accession>A0A5C7SBG3</accession>